<reference evidence="5 6" key="1">
    <citation type="submission" date="2017-03" db="EMBL/GenBank/DDBJ databases">
        <title>Isolation of Levoglucosan Utilizing Bacteria.</title>
        <authorList>
            <person name="Arya A.S."/>
        </authorList>
    </citation>
    <scope>NUCLEOTIDE SEQUENCE [LARGE SCALE GENOMIC DNA]</scope>
    <source>
        <strain evidence="5 6">MEC069</strain>
    </source>
</reference>
<keyword evidence="4" id="KW-0143">Chaperone</keyword>
<dbReference type="AlphaFoldDB" id="A0A4Y8Q5H7"/>
<protein>
    <recommendedName>
        <fullName evidence="4">Flagellar assembly factor FliW</fullName>
    </recommendedName>
</protein>
<dbReference type="PANTHER" id="PTHR39190">
    <property type="entry name" value="FLAGELLAR ASSEMBLY FACTOR FLIW"/>
    <property type="match status" value="1"/>
</dbReference>
<comment type="subcellular location">
    <subcellularLocation>
        <location evidence="4">Cytoplasm</location>
    </subcellularLocation>
</comment>
<dbReference type="Proteomes" id="UP000298246">
    <property type="component" value="Unassembled WGS sequence"/>
</dbReference>
<name>A0A4Y8Q5H7_9BACL</name>
<dbReference type="Gene3D" id="2.30.290.10">
    <property type="entry name" value="BH3618-like"/>
    <property type="match status" value="1"/>
</dbReference>
<dbReference type="PANTHER" id="PTHR39190:SF1">
    <property type="entry name" value="FLAGELLAR ASSEMBLY FACTOR FLIW"/>
    <property type="match status" value="1"/>
</dbReference>
<dbReference type="EMBL" id="MYFO01000008">
    <property type="protein sequence ID" value="TFE88934.1"/>
    <property type="molecule type" value="Genomic_DNA"/>
</dbReference>
<dbReference type="OrthoDB" id="9801235at2"/>
<keyword evidence="1 4" id="KW-0963">Cytoplasm</keyword>
<evidence type="ECO:0000256" key="2">
    <source>
        <dbReference type="ARBA" id="ARBA00022795"/>
    </source>
</evidence>
<dbReference type="NCBIfam" id="NF009793">
    <property type="entry name" value="PRK13285.1-1"/>
    <property type="match status" value="1"/>
</dbReference>
<evidence type="ECO:0000256" key="3">
    <source>
        <dbReference type="ARBA" id="ARBA00022845"/>
    </source>
</evidence>
<keyword evidence="6" id="KW-1185">Reference proteome</keyword>
<dbReference type="InterPro" id="IPR024046">
    <property type="entry name" value="Flagellar_assmbl_FliW_dom_sf"/>
</dbReference>
<organism evidence="5 6">
    <name type="scientific">Paenibacillus athensensis</name>
    <dbReference type="NCBI Taxonomy" id="1967502"/>
    <lineage>
        <taxon>Bacteria</taxon>
        <taxon>Bacillati</taxon>
        <taxon>Bacillota</taxon>
        <taxon>Bacilli</taxon>
        <taxon>Bacillales</taxon>
        <taxon>Paenibacillaceae</taxon>
        <taxon>Paenibacillus</taxon>
    </lineage>
</organism>
<dbReference type="HAMAP" id="MF_01185">
    <property type="entry name" value="FliW"/>
    <property type="match status" value="1"/>
</dbReference>
<keyword evidence="3 4" id="KW-0810">Translation regulation</keyword>
<evidence type="ECO:0000313" key="5">
    <source>
        <dbReference type="EMBL" id="TFE88934.1"/>
    </source>
</evidence>
<evidence type="ECO:0000256" key="4">
    <source>
        <dbReference type="HAMAP-Rule" id="MF_01185"/>
    </source>
</evidence>
<evidence type="ECO:0000256" key="1">
    <source>
        <dbReference type="ARBA" id="ARBA00022490"/>
    </source>
</evidence>
<dbReference type="RefSeq" id="WP_134751718.1">
    <property type="nucleotide sequence ID" value="NZ_MYFO02000011.1"/>
</dbReference>
<dbReference type="Pfam" id="PF02623">
    <property type="entry name" value="FliW"/>
    <property type="match status" value="1"/>
</dbReference>
<gene>
    <name evidence="4" type="primary">fliW</name>
    <name evidence="5" type="ORF">B5M42_08470</name>
</gene>
<accession>A0A4Y8Q5H7</accession>
<keyword evidence="2 4" id="KW-1005">Bacterial flagellum biogenesis</keyword>
<comment type="function">
    <text evidence="4">Acts as an anti-CsrA protein, binds CsrA and prevents it from repressing translation of its target genes, one of which is flagellin. Binds to flagellin and participates in the assembly of the flagellum.</text>
</comment>
<dbReference type="GO" id="GO:0005737">
    <property type="term" value="C:cytoplasm"/>
    <property type="evidence" value="ECO:0007669"/>
    <property type="project" value="UniProtKB-SubCell"/>
</dbReference>
<comment type="subunit">
    <text evidence="4">Interacts with translational regulator CsrA and flagellin(s).</text>
</comment>
<dbReference type="GO" id="GO:0006417">
    <property type="term" value="P:regulation of translation"/>
    <property type="evidence" value="ECO:0007669"/>
    <property type="project" value="UniProtKB-KW"/>
</dbReference>
<proteinExistence type="inferred from homology"/>
<dbReference type="GO" id="GO:0044780">
    <property type="term" value="P:bacterial-type flagellum assembly"/>
    <property type="evidence" value="ECO:0007669"/>
    <property type="project" value="UniProtKB-UniRule"/>
</dbReference>
<comment type="caution">
    <text evidence="5">The sequence shown here is derived from an EMBL/GenBank/DDBJ whole genome shotgun (WGS) entry which is preliminary data.</text>
</comment>
<sequence>MKINTLFFGELEVEEQDIFTFSQGVPGFEGLTRYVLVHPEESAPFSYIQSLDEAGLSFLIGNPFSFFDEYDFTLSEAVQLELQIESPDDVAVWSVMTVNEDCTAMTVNLLAPIILNTKARMGKQIILHDSTYRTKHELVLSPADEATSEVEG</sequence>
<evidence type="ECO:0000313" key="6">
    <source>
        <dbReference type="Proteomes" id="UP000298246"/>
    </source>
</evidence>
<dbReference type="InterPro" id="IPR003775">
    <property type="entry name" value="Flagellar_assembly_factor_FliW"/>
</dbReference>
<comment type="similarity">
    <text evidence="4">Belongs to the FliW family.</text>
</comment>
<dbReference type="SUPFAM" id="SSF141457">
    <property type="entry name" value="BH3618-like"/>
    <property type="match status" value="1"/>
</dbReference>